<protein>
    <submittedName>
        <fullName evidence="1">Uncharacterized protein</fullName>
    </submittedName>
</protein>
<comment type="caution">
    <text evidence="1">The sequence shown here is derived from an EMBL/GenBank/DDBJ whole genome shotgun (WGS) entry which is preliminary data.</text>
</comment>
<evidence type="ECO:0000313" key="1">
    <source>
        <dbReference type="EMBL" id="GBN47602.1"/>
    </source>
</evidence>
<dbReference type="AlphaFoldDB" id="A0A4Y2P982"/>
<dbReference type="Proteomes" id="UP000499080">
    <property type="component" value="Unassembled WGS sequence"/>
</dbReference>
<organism evidence="1 2">
    <name type="scientific">Araneus ventricosus</name>
    <name type="common">Orbweaver spider</name>
    <name type="synonym">Epeira ventricosa</name>
    <dbReference type="NCBI Taxonomy" id="182803"/>
    <lineage>
        <taxon>Eukaryota</taxon>
        <taxon>Metazoa</taxon>
        <taxon>Ecdysozoa</taxon>
        <taxon>Arthropoda</taxon>
        <taxon>Chelicerata</taxon>
        <taxon>Arachnida</taxon>
        <taxon>Araneae</taxon>
        <taxon>Araneomorphae</taxon>
        <taxon>Entelegynae</taxon>
        <taxon>Araneoidea</taxon>
        <taxon>Araneidae</taxon>
        <taxon>Araneus</taxon>
    </lineage>
</organism>
<dbReference type="EMBL" id="BGPR01010706">
    <property type="protein sequence ID" value="GBN47602.1"/>
    <property type="molecule type" value="Genomic_DNA"/>
</dbReference>
<name>A0A4Y2P982_ARAVE</name>
<evidence type="ECO:0000313" key="2">
    <source>
        <dbReference type="Proteomes" id="UP000499080"/>
    </source>
</evidence>
<gene>
    <name evidence="1" type="ORF">AVEN_50684_1</name>
</gene>
<proteinExistence type="predicted"/>
<sequence>KNEENVTLQFVLYSNIPPEMGSQLITNRYNEIKKILKNEMLPILRSQSSIALELDHADLCVEQAIPSSNTSYNVTFLWETTDQTKLAVSEPMCLNDWRLITRKCQPSVTWGATWGRVDISQCTKYQSPVEGELFCLKTTYIIEEYLLFLPSKYISIEAVIKRV</sequence>
<reference evidence="1 2" key="1">
    <citation type="journal article" date="2019" name="Sci. Rep.">
        <title>Orb-weaving spider Araneus ventricosus genome elucidates the spidroin gene catalogue.</title>
        <authorList>
            <person name="Kono N."/>
            <person name="Nakamura H."/>
            <person name="Ohtoshi R."/>
            <person name="Moran D.A.P."/>
            <person name="Shinohara A."/>
            <person name="Yoshida Y."/>
            <person name="Fujiwara M."/>
            <person name="Mori M."/>
            <person name="Tomita M."/>
            <person name="Arakawa K."/>
        </authorList>
    </citation>
    <scope>NUCLEOTIDE SEQUENCE [LARGE SCALE GENOMIC DNA]</scope>
</reference>
<accession>A0A4Y2P982</accession>
<keyword evidence="2" id="KW-1185">Reference proteome</keyword>
<feature type="non-terminal residue" evidence="1">
    <location>
        <position position="1"/>
    </location>
</feature>